<protein>
    <submittedName>
        <fullName evidence="1">Uncharacterized protein</fullName>
    </submittedName>
</protein>
<accession>A0A3R9MNH2</accession>
<gene>
    <name evidence="1" type="ORF">EI291_04380</name>
</gene>
<reference evidence="1 2" key="1">
    <citation type="submission" date="2018-12" db="EMBL/GenBank/DDBJ databases">
        <authorList>
            <person name="Feng G."/>
            <person name="Zhu H."/>
        </authorList>
    </citation>
    <scope>NUCLEOTIDE SEQUENCE [LARGE SCALE GENOMIC DNA]</scope>
    <source>
        <strain evidence="1 2">KCTC 12533</strain>
    </source>
</reference>
<dbReference type="EMBL" id="RWIT01000002">
    <property type="protein sequence ID" value="RSK49888.1"/>
    <property type="molecule type" value="Genomic_DNA"/>
</dbReference>
<name>A0A3R9MNH2_9BACT</name>
<evidence type="ECO:0000313" key="2">
    <source>
        <dbReference type="Proteomes" id="UP000273500"/>
    </source>
</evidence>
<keyword evidence="2" id="KW-1185">Reference proteome</keyword>
<dbReference type="OrthoDB" id="880716at2"/>
<dbReference type="RefSeq" id="WP_125418409.1">
    <property type="nucleotide sequence ID" value="NZ_RWIT01000002.1"/>
</dbReference>
<comment type="caution">
    <text evidence="1">The sequence shown here is derived from an EMBL/GenBank/DDBJ whole genome shotgun (WGS) entry which is preliminary data.</text>
</comment>
<sequence length="139" mass="16539">MPQLAGLPLYFENPIGRFYEHPDGYVIIDYNSGPRHFEIFQSFLHHLENLLKRRGWNKMLGDHRRMDPFTEQEHEFVNNQWLQVSHAMQQEMQAAVLVSEEVFVRLPPEFKQQDLREGVLLYHLFTEAGSATTWLRQLN</sequence>
<organism evidence="1 2">
    <name type="scientific">Hymenobacter rigui</name>
    <dbReference type="NCBI Taxonomy" id="334424"/>
    <lineage>
        <taxon>Bacteria</taxon>
        <taxon>Pseudomonadati</taxon>
        <taxon>Bacteroidota</taxon>
        <taxon>Cytophagia</taxon>
        <taxon>Cytophagales</taxon>
        <taxon>Hymenobacteraceae</taxon>
        <taxon>Hymenobacter</taxon>
    </lineage>
</organism>
<dbReference type="AlphaFoldDB" id="A0A3R9MNH2"/>
<proteinExistence type="predicted"/>
<evidence type="ECO:0000313" key="1">
    <source>
        <dbReference type="EMBL" id="RSK49888.1"/>
    </source>
</evidence>
<dbReference type="Proteomes" id="UP000273500">
    <property type="component" value="Unassembled WGS sequence"/>
</dbReference>